<evidence type="ECO:0000313" key="2">
    <source>
        <dbReference type="Proteomes" id="UP001611383"/>
    </source>
</evidence>
<sequence>MILGIGPDNTLLMRRTVQAPWEKLGSWPPALAAMTVLRNGVILGIGKDTTRWKQELSGTYKQIPLSQAVKGAATLKDGTLVAVGLENALWTRATLSSAWVQVPHSAPVVSVAAYPVACDP</sequence>
<reference evidence="1 2" key="1">
    <citation type="submission" date="2019-08" db="EMBL/GenBank/DDBJ databases">
        <title>Archangium and Cystobacter genomes.</title>
        <authorList>
            <person name="Chen I.-C.K."/>
            <person name="Wielgoss S."/>
        </authorList>
    </citation>
    <scope>NUCLEOTIDE SEQUENCE [LARGE SCALE GENOMIC DNA]</scope>
    <source>
        <strain evidence="1 2">Cbm 6</strain>
    </source>
</reference>
<organism evidence="1 2">
    <name type="scientific">Archangium minus</name>
    <dbReference type="NCBI Taxonomy" id="83450"/>
    <lineage>
        <taxon>Bacteria</taxon>
        <taxon>Pseudomonadati</taxon>
        <taxon>Myxococcota</taxon>
        <taxon>Myxococcia</taxon>
        <taxon>Myxococcales</taxon>
        <taxon>Cystobacterineae</taxon>
        <taxon>Archangiaceae</taxon>
        <taxon>Archangium</taxon>
    </lineage>
</organism>
<evidence type="ECO:0000313" key="1">
    <source>
        <dbReference type="EMBL" id="WNG49868.1"/>
    </source>
</evidence>
<protein>
    <submittedName>
        <fullName evidence="1">Uncharacterized protein</fullName>
    </submittedName>
</protein>
<dbReference type="RefSeq" id="WP_395808286.1">
    <property type="nucleotide sequence ID" value="NZ_CP043494.1"/>
</dbReference>
<proteinExistence type="predicted"/>
<gene>
    <name evidence="1" type="ORF">F0U60_41440</name>
</gene>
<dbReference type="Proteomes" id="UP001611383">
    <property type="component" value="Chromosome"/>
</dbReference>
<accession>A0ABY9X389</accession>
<keyword evidence="2" id="KW-1185">Reference proteome</keyword>
<dbReference type="EMBL" id="CP043494">
    <property type="protein sequence ID" value="WNG49868.1"/>
    <property type="molecule type" value="Genomic_DNA"/>
</dbReference>
<name>A0ABY9X389_9BACT</name>